<name>A0A146LXN3_LYGHE</name>
<feature type="non-terminal residue" evidence="3">
    <location>
        <position position="1"/>
    </location>
</feature>
<feature type="compositionally biased region" description="Polar residues" evidence="1">
    <location>
        <begin position="155"/>
        <end position="168"/>
    </location>
</feature>
<dbReference type="AlphaFoldDB" id="A0A146LXN3"/>
<sequence length="175" mass="19191">SVLYCKVYKLLLSTTSAVRKRAAMLLALTVFGLLVIIVLSCVMIGMHYIFMGGFIQLVLGSLLISLLSSLVLSVVANVCLVQVESFSNQLPFVMIMKCVLAAFAQPTITGIVLMAMMYLLAITVTQIVELIESIAIILNVHTTLEQPDHLAATSGDVNNNNTSTYSHQHYNKKRR</sequence>
<feature type="transmembrane region" description="Helical" evidence="2">
    <location>
        <begin position="55"/>
        <end position="80"/>
    </location>
</feature>
<feature type="transmembrane region" description="Helical" evidence="2">
    <location>
        <begin position="25"/>
        <end position="49"/>
    </location>
</feature>
<evidence type="ECO:0000256" key="1">
    <source>
        <dbReference type="SAM" id="MobiDB-lite"/>
    </source>
</evidence>
<feature type="region of interest" description="Disordered" evidence="1">
    <location>
        <begin position="151"/>
        <end position="175"/>
    </location>
</feature>
<keyword evidence="2" id="KW-0472">Membrane</keyword>
<evidence type="ECO:0000313" key="3">
    <source>
        <dbReference type="EMBL" id="JAQ11406.1"/>
    </source>
</evidence>
<feature type="transmembrane region" description="Helical" evidence="2">
    <location>
        <begin position="92"/>
        <end position="120"/>
    </location>
</feature>
<keyword evidence="2" id="KW-1133">Transmembrane helix</keyword>
<gene>
    <name evidence="3" type="ORF">g.6142</name>
</gene>
<dbReference type="EMBL" id="GDHC01007223">
    <property type="protein sequence ID" value="JAQ11406.1"/>
    <property type="molecule type" value="Transcribed_RNA"/>
</dbReference>
<accession>A0A146LXN3</accession>
<proteinExistence type="predicted"/>
<reference evidence="3" key="1">
    <citation type="journal article" date="2016" name="Gigascience">
        <title>De novo construction of an expanded transcriptome assembly for the western tarnished plant bug, Lygus hesperus.</title>
        <authorList>
            <person name="Tassone E.E."/>
            <person name="Geib S.M."/>
            <person name="Hall B."/>
            <person name="Fabrick J.A."/>
            <person name="Brent C.S."/>
            <person name="Hull J.J."/>
        </authorList>
    </citation>
    <scope>NUCLEOTIDE SEQUENCE</scope>
</reference>
<protein>
    <submittedName>
        <fullName evidence="3">Uncharacterized protein</fullName>
    </submittedName>
</protein>
<organism evidence="3">
    <name type="scientific">Lygus hesperus</name>
    <name type="common">Western plant bug</name>
    <dbReference type="NCBI Taxonomy" id="30085"/>
    <lineage>
        <taxon>Eukaryota</taxon>
        <taxon>Metazoa</taxon>
        <taxon>Ecdysozoa</taxon>
        <taxon>Arthropoda</taxon>
        <taxon>Hexapoda</taxon>
        <taxon>Insecta</taxon>
        <taxon>Pterygota</taxon>
        <taxon>Neoptera</taxon>
        <taxon>Paraneoptera</taxon>
        <taxon>Hemiptera</taxon>
        <taxon>Heteroptera</taxon>
        <taxon>Panheteroptera</taxon>
        <taxon>Cimicomorpha</taxon>
        <taxon>Miridae</taxon>
        <taxon>Mirini</taxon>
        <taxon>Lygus</taxon>
    </lineage>
</organism>
<evidence type="ECO:0000256" key="2">
    <source>
        <dbReference type="SAM" id="Phobius"/>
    </source>
</evidence>
<keyword evidence="2" id="KW-0812">Transmembrane</keyword>